<dbReference type="EMBL" id="JAWDGP010002624">
    <property type="protein sequence ID" value="KAK3781479.1"/>
    <property type="molecule type" value="Genomic_DNA"/>
</dbReference>
<protein>
    <submittedName>
        <fullName evidence="1">Uncharacterized protein</fullName>
    </submittedName>
</protein>
<sequence>MLTTVYHISTSWVGGSHSINSITAAEVVLTQQRMLFCTNGGTSTGLWSRASRPLATSTQSFLSVTVARHDATTGSQWRCDL</sequence>
<evidence type="ECO:0000313" key="2">
    <source>
        <dbReference type="Proteomes" id="UP001283361"/>
    </source>
</evidence>
<dbReference type="AlphaFoldDB" id="A0AAE1A524"/>
<evidence type="ECO:0000313" key="1">
    <source>
        <dbReference type="EMBL" id="KAK3781479.1"/>
    </source>
</evidence>
<reference evidence="1" key="1">
    <citation type="journal article" date="2023" name="G3 (Bethesda)">
        <title>A reference genome for the long-term kleptoplast-retaining sea slug Elysia crispata morphotype clarki.</title>
        <authorList>
            <person name="Eastman K.E."/>
            <person name="Pendleton A.L."/>
            <person name="Shaikh M.A."/>
            <person name="Suttiyut T."/>
            <person name="Ogas R."/>
            <person name="Tomko P."/>
            <person name="Gavelis G."/>
            <person name="Widhalm J.R."/>
            <person name="Wisecaver J.H."/>
        </authorList>
    </citation>
    <scope>NUCLEOTIDE SEQUENCE</scope>
    <source>
        <strain evidence="1">ECLA1</strain>
    </source>
</reference>
<dbReference type="Proteomes" id="UP001283361">
    <property type="component" value="Unassembled WGS sequence"/>
</dbReference>
<name>A0AAE1A524_9GAST</name>
<gene>
    <name evidence="1" type="ORF">RRG08_019104</name>
</gene>
<keyword evidence="2" id="KW-1185">Reference proteome</keyword>
<comment type="caution">
    <text evidence="1">The sequence shown here is derived from an EMBL/GenBank/DDBJ whole genome shotgun (WGS) entry which is preliminary data.</text>
</comment>
<organism evidence="1 2">
    <name type="scientific">Elysia crispata</name>
    <name type="common">lettuce slug</name>
    <dbReference type="NCBI Taxonomy" id="231223"/>
    <lineage>
        <taxon>Eukaryota</taxon>
        <taxon>Metazoa</taxon>
        <taxon>Spiralia</taxon>
        <taxon>Lophotrochozoa</taxon>
        <taxon>Mollusca</taxon>
        <taxon>Gastropoda</taxon>
        <taxon>Heterobranchia</taxon>
        <taxon>Euthyneura</taxon>
        <taxon>Panpulmonata</taxon>
        <taxon>Sacoglossa</taxon>
        <taxon>Placobranchoidea</taxon>
        <taxon>Plakobranchidae</taxon>
        <taxon>Elysia</taxon>
    </lineage>
</organism>
<proteinExistence type="predicted"/>
<accession>A0AAE1A524</accession>